<dbReference type="OrthoDB" id="3403782at2"/>
<accession>A0A919H1E0</accession>
<gene>
    <name evidence="2" type="ORF">Sxan_51130</name>
</gene>
<dbReference type="RefSeq" id="WP_031144533.1">
    <property type="nucleotide sequence ID" value="NZ_BNEE01000006.1"/>
</dbReference>
<dbReference type="AlphaFoldDB" id="A0A919H1E0"/>
<reference evidence="2" key="1">
    <citation type="submission" date="2020-09" db="EMBL/GenBank/DDBJ databases">
        <title>Whole genome shotgun sequence of Streptomyces xanthophaeus NBRC 12829.</title>
        <authorList>
            <person name="Komaki H."/>
            <person name="Tamura T."/>
        </authorList>
    </citation>
    <scope>NUCLEOTIDE SEQUENCE</scope>
    <source>
        <strain evidence="2">NBRC 12829</strain>
    </source>
</reference>
<evidence type="ECO:0000313" key="3">
    <source>
        <dbReference type="Proteomes" id="UP000600026"/>
    </source>
</evidence>
<comment type="caution">
    <text evidence="2">The sequence shown here is derived from an EMBL/GenBank/DDBJ whole genome shotgun (WGS) entry which is preliminary data.</text>
</comment>
<organism evidence="2 3">
    <name type="scientific">Streptomyces xanthophaeus</name>
    <dbReference type="NCBI Taxonomy" id="67385"/>
    <lineage>
        <taxon>Bacteria</taxon>
        <taxon>Bacillati</taxon>
        <taxon>Actinomycetota</taxon>
        <taxon>Actinomycetes</taxon>
        <taxon>Kitasatosporales</taxon>
        <taxon>Streptomycetaceae</taxon>
        <taxon>Streptomyces</taxon>
    </lineage>
</organism>
<proteinExistence type="predicted"/>
<keyword evidence="3" id="KW-1185">Reference proteome</keyword>
<evidence type="ECO:0000256" key="1">
    <source>
        <dbReference type="SAM" id="MobiDB-lite"/>
    </source>
</evidence>
<evidence type="ECO:0000313" key="2">
    <source>
        <dbReference type="EMBL" id="GHI87749.1"/>
    </source>
</evidence>
<dbReference type="EMBL" id="BNEE01000006">
    <property type="protein sequence ID" value="GHI87749.1"/>
    <property type="molecule type" value="Genomic_DNA"/>
</dbReference>
<name>A0A919H1E0_9ACTN</name>
<protein>
    <submittedName>
        <fullName evidence="2">Uncharacterized protein</fullName>
    </submittedName>
</protein>
<sequence>MTAYPHDFEPVFAPLRGRRAIDVRRAGWLDHDEGWPRAVPLAGPVYLVVEDGAGAVGWIRFESLGGHGQLGIREVDRPGFPAVLDPEDDEFVLLSCGDQHLDEPQGVVGVRYLLNRESDLAAGTVRALEIEFEYGTRLLLDPGHYWGISLRGAGAHEKLRSSLEEPPSAHGPVEEHTWTA</sequence>
<dbReference type="Proteomes" id="UP000600026">
    <property type="component" value="Unassembled WGS sequence"/>
</dbReference>
<feature type="region of interest" description="Disordered" evidence="1">
    <location>
        <begin position="159"/>
        <end position="180"/>
    </location>
</feature>